<dbReference type="GO" id="GO:0005634">
    <property type="term" value="C:nucleus"/>
    <property type="evidence" value="ECO:0007669"/>
    <property type="project" value="UniProtKB-SubCell"/>
</dbReference>
<feature type="compositionally biased region" description="Polar residues" evidence="6">
    <location>
        <begin position="912"/>
        <end position="921"/>
    </location>
</feature>
<dbReference type="Gramene" id="XM_028363675.1">
    <property type="protein sequence ID" value="XP_028219476.1"/>
    <property type="gene ID" value="LOC114401213"/>
</dbReference>
<feature type="compositionally biased region" description="Polar residues" evidence="6">
    <location>
        <begin position="33"/>
        <end position="42"/>
    </location>
</feature>
<dbReference type="PANTHER" id="PTHR14571">
    <property type="entry name" value="HISTONE-LYSINE N-METHYLTRANSFERASE SET-26-RELATED"/>
    <property type="match status" value="1"/>
</dbReference>
<feature type="compositionally biased region" description="Basic and acidic residues" evidence="6">
    <location>
        <begin position="381"/>
        <end position="391"/>
    </location>
</feature>
<dbReference type="Proteomes" id="UP000289340">
    <property type="component" value="Chromosome 20"/>
</dbReference>
<evidence type="ECO:0000256" key="3">
    <source>
        <dbReference type="ARBA" id="ARBA00022771"/>
    </source>
</evidence>
<evidence type="ECO:0000256" key="5">
    <source>
        <dbReference type="ARBA" id="ARBA00023242"/>
    </source>
</evidence>
<evidence type="ECO:0000259" key="7">
    <source>
        <dbReference type="SMART" id="SM00249"/>
    </source>
</evidence>
<dbReference type="InterPro" id="IPR011011">
    <property type="entry name" value="Znf_FYVE_PHD"/>
</dbReference>
<feature type="region of interest" description="Disordered" evidence="6">
    <location>
        <begin position="898"/>
        <end position="988"/>
    </location>
</feature>
<feature type="compositionally biased region" description="Polar residues" evidence="6">
    <location>
        <begin position="1011"/>
        <end position="1035"/>
    </location>
</feature>
<feature type="compositionally biased region" description="Low complexity" evidence="6">
    <location>
        <begin position="43"/>
        <end position="58"/>
    </location>
</feature>
<dbReference type="GO" id="GO:0008270">
    <property type="term" value="F:zinc ion binding"/>
    <property type="evidence" value="ECO:0007669"/>
    <property type="project" value="UniProtKB-KW"/>
</dbReference>
<feature type="region of interest" description="Disordered" evidence="6">
    <location>
        <begin position="582"/>
        <end position="636"/>
    </location>
</feature>
<feature type="region of interest" description="Disordered" evidence="6">
    <location>
        <begin position="281"/>
        <end position="405"/>
    </location>
</feature>
<keyword evidence="2" id="KW-0479">Metal-binding</keyword>
<feature type="compositionally biased region" description="Low complexity" evidence="6">
    <location>
        <begin position="709"/>
        <end position="721"/>
    </location>
</feature>
<name>A0A445F8K0_GLYSO</name>
<evidence type="ECO:0000256" key="4">
    <source>
        <dbReference type="ARBA" id="ARBA00022833"/>
    </source>
</evidence>
<dbReference type="InterPro" id="IPR013083">
    <property type="entry name" value="Znf_RING/FYVE/PHD"/>
</dbReference>
<sequence length="1231" mass="134311">MDESSVDSNDGPVTFGSDSTGSDSYESDPSRNVIYNNTQPRISPSFPASPSPSVFPAATESGDSSPPSVTFPTPNQLQNPHRLKSLLISVPSVTARMKGGRSHRPRSSDPPDEWVDGSWTVDCICGVTFDDGEEMVKCDECGVWVHTRCSRYVKGDDTFSCDKCKARHNKNNTTTNNSNNNSNSTTNPMETEVAQFLVELPTKTISMDNKKALPSRPRLWTDKPIEERVHVQGPPGGDPSIFAGQSASSIFTPQLWKACGYVPKKFNFKYNEFPFWNNNNDKEGVPAKDGNNNDNGVGVSKEANNTAAAPPVAPSVETRSGHAKDADTGKFGSQDVPPRVHGDVKKERTLLRPPVVHNSKRSKGDLGNSSSKERIGKKRLRTSDREVDSRKRTLHSSKSAFTPTGDGKQLDFYEDRGSKMFKADARSIKNKNLKDMVVQEHVSDDPVAVDTIMEESNNNLTTTEDSSEPLYPDMTKHGVSVGDVVAEEKASRKTPTLVEMSSKTDDAVTSALKQNYVGNASVKEKDGDCLVADNADDALVVRSAASPRTEGHCVSAPELVDNQVSQDLGRNMRPSSAKCKVKMGRDDNVDNFRKPSNFHSSPISDHKNNEKPSDHTSDIVKVNDAPVPSLPSCESKVGGVDISSELIPADHTNKPIELSGDFCQRKLEPVGSEGSLETQKGFSETKDGLDAAKDPSKSEALGCSPKVGKSSPTSSTMNSKSLGHDCRSEDTEIPNSFTKHGVMADSNIHTKNENCPSVAARDENSKKSVKERPKSSLNSNSKGLHSSRSVQNSVSKQVNSDARDSVHVLSSKPLIHQTASILGSSESNHQKVLQVQSKISSSAPQKVEKLNQTNIHTSSKLNQSHVPSVNPSLISNSSMLSDEELALLLHQELNSSPRVPRVPRARHAGSLPQLTSASATSMLMKRTSGGGKDHYFASRRKHKDASRDGSGSSRELEYEAKRIEKEKGPSSSDQRKQDMSYAEDAPAREEGLASMAAANSITNNTVSSTSGIANSDASTPPEDQNLSSMRNSPRNVSDDDTATAGRPVHRTLPGLINDIMSKGRRMTYEELCNAVLPHWHNLRKHNGERYAYSSHSQAVLDCLRNRHEWARLVDRGPKTNSNRKRRKLDAEESDDNGYGKGRTAKDVEGKNFELQKEEFPKGKRKARKRRRLALQGRAVKDVRRRQKADSLTDEDLGPFSNSSEESMFSEDEIQAGRIRPAGSSSDEAGSA</sequence>
<keyword evidence="9" id="KW-1185">Reference proteome</keyword>
<dbReference type="InterPro" id="IPR019786">
    <property type="entry name" value="Zinc_finger_PHD-type_CS"/>
</dbReference>
<feature type="compositionally biased region" description="Polar residues" evidence="6">
    <location>
        <begin position="61"/>
        <end position="79"/>
    </location>
</feature>
<feature type="region of interest" description="Disordered" evidence="6">
    <location>
        <begin position="670"/>
        <end position="805"/>
    </location>
</feature>
<feature type="compositionally biased region" description="Polar residues" evidence="6">
    <location>
        <begin position="775"/>
        <end position="784"/>
    </location>
</feature>
<dbReference type="InterPro" id="IPR056065">
    <property type="entry name" value="DUF7648"/>
</dbReference>
<organism evidence="8 9">
    <name type="scientific">Glycine soja</name>
    <name type="common">Wild soybean</name>
    <dbReference type="NCBI Taxonomy" id="3848"/>
    <lineage>
        <taxon>Eukaryota</taxon>
        <taxon>Viridiplantae</taxon>
        <taxon>Streptophyta</taxon>
        <taxon>Embryophyta</taxon>
        <taxon>Tracheophyta</taxon>
        <taxon>Spermatophyta</taxon>
        <taxon>Magnoliopsida</taxon>
        <taxon>eudicotyledons</taxon>
        <taxon>Gunneridae</taxon>
        <taxon>Pentapetalae</taxon>
        <taxon>rosids</taxon>
        <taxon>fabids</taxon>
        <taxon>Fabales</taxon>
        <taxon>Fabaceae</taxon>
        <taxon>Papilionoideae</taxon>
        <taxon>50 kb inversion clade</taxon>
        <taxon>NPAAA clade</taxon>
        <taxon>indigoferoid/millettioid clade</taxon>
        <taxon>Phaseoleae</taxon>
        <taxon>Glycine</taxon>
        <taxon>Glycine subgen. Soja</taxon>
    </lineage>
</organism>
<feature type="compositionally biased region" description="Basic and acidic residues" evidence="6">
    <location>
        <begin position="760"/>
        <end position="774"/>
    </location>
</feature>
<evidence type="ECO:0000313" key="8">
    <source>
        <dbReference type="EMBL" id="RZB45151.1"/>
    </source>
</evidence>
<keyword evidence="4" id="KW-0862">Zinc</keyword>
<feature type="compositionally biased region" description="Low complexity" evidence="6">
    <location>
        <begin position="786"/>
        <end position="800"/>
    </location>
</feature>
<dbReference type="AlphaFoldDB" id="A0A445F8K0"/>
<comment type="caution">
    <text evidence="8">The sequence shown here is derived from an EMBL/GenBank/DDBJ whole genome shotgun (WGS) entry which is preliminary data.</text>
</comment>
<accession>A0A445F8K0</accession>
<proteinExistence type="predicted"/>
<feature type="domain" description="Zinc finger PHD-type" evidence="7">
    <location>
        <begin position="122"/>
        <end position="165"/>
    </location>
</feature>
<dbReference type="SMART" id="SM00249">
    <property type="entry name" value="PHD"/>
    <property type="match status" value="1"/>
</dbReference>
<feature type="compositionally biased region" description="Basic and acidic residues" evidence="6">
    <location>
        <begin position="954"/>
        <end position="978"/>
    </location>
</feature>
<feature type="compositionally biased region" description="Basic and acidic residues" evidence="6">
    <location>
        <begin position="683"/>
        <end position="697"/>
    </location>
</feature>
<feature type="compositionally biased region" description="Basic residues" evidence="6">
    <location>
        <begin position="1162"/>
        <end position="1172"/>
    </location>
</feature>
<reference evidence="8 9" key="1">
    <citation type="submission" date="2018-09" db="EMBL/GenBank/DDBJ databases">
        <title>A high-quality reference genome of wild soybean provides a powerful tool to mine soybean genomes.</title>
        <authorList>
            <person name="Xie M."/>
            <person name="Chung C.Y.L."/>
            <person name="Li M.-W."/>
            <person name="Wong F.-L."/>
            <person name="Chan T.-F."/>
            <person name="Lam H.-M."/>
        </authorList>
    </citation>
    <scope>NUCLEOTIDE SEQUENCE [LARGE SCALE GENOMIC DNA]</scope>
    <source>
        <strain evidence="9">cv. W05</strain>
        <tissue evidence="8">Hypocotyl of etiolated seedlings</tissue>
    </source>
</reference>
<feature type="compositionally biased region" description="Basic and acidic residues" evidence="6">
    <location>
        <begin position="1143"/>
        <end position="1161"/>
    </location>
</feature>
<gene>
    <name evidence="8" type="ORF">D0Y65_054821</name>
</gene>
<dbReference type="PROSITE" id="PS01359">
    <property type="entry name" value="ZF_PHD_1"/>
    <property type="match status" value="1"/>
</dbReference>
<dbReference type="Pfam" id="PF24659">
    <property type="entry name" value="DUF7648"/>
    <property type="match status" value="1"/>
</dbReference>
<feature type="compositionally biased region" description="Basic and acidic residues" evidence="6">
    <location>
        <begin position="338"/>
        <end position="350"/>
    </location>
</feature>
<evidence type="ECO:0000256" key="1">
    <source>
        <dbReference type="ARBA" id="ARBA00004123"/>
    </source>
</evidence>
<feature type="region of interest" description="Disordered" evidence="6">
    <location>
        <begin position="1006"/>
        <end position="1049"/>
    </location>
</feature>
<feature type="compositionally biased region" description="Basic and acidic residues" evidence="6">
    <location>
        <begin position="604"/>
        <end position="618"/>
    </location>
</feature>
<dbReference type="PANTHER" id="PTHR14571:SF9">
    <property type="entry name" value="HISTONE-LYSINE N-METHYLTRANSFERASE SET-26-RELATED"/>
    <property type="match status" value="1"/>
</dbReference>
<keyword evidence="5" id="KW-0539">Nucleus</keyword>
<protein>
    <recommendedName>
        <fullName evidence="7">Zinc finger PHD-type domain-containing protein</fullName>
    </recommendedName>
</protein>
<feature type="compositionally biased region" description="Basic and acidic residues" evidence="6">
    <location>
        <begin position="583"/>
        <end position="593"/>
    </location>
</feature>
<feature type="compositionally biased region" description="Low complexity" evidence="6">
    <location>
        <begin position="289"/>
        <end position="318"/>
    </location>
</feature>
<evidence type="ECO:0000256" key="2">
    <source>
        <dbReference type="ARBA" id="ARBA00022723"/>
    </source>
</evidence>
<dbReference type="SMR" id="A0A445F8K0"/>
<evidence type="ECO:0000256" key="6">
    <source>
        <dbReference type="SAM" id="MobiDB-lite"/>
    </source>
</evidence>
<dbReference type="SUPFAM" id="SSF57903">
    <property type="entry name" value="FYVE/PHD zinc finger"/>
    <property type="match status" value="1"/>
</dbReference>
<feature type="region of interest" description="Disordered" evidence="6">
    <location>
        <begin position="1"/>
        <end position="81"/>
    </location>
</feature>
<feature type="region of interest" description="Disordered" evidence="6">
    <location>
        <begin position="1114"/>
        <end position="1231"/>
    </location>
</feature>
<comment type="subcellular location">
    <subcellularLocation>
        <location evidence="1">Nucleus</location>
    </subcellularLocation>
</comment>
<keyword evidence="3" id="KW-0863">Zinc-finger</keyword>
<dbReference type="InterPro" id="IPR001965">
    <property type="entry name" value="Znf_PHD"/>
</dbReference>
<evidence type="ECO:0000313" key="9">
    <source>
        <dbReference type="Proteomes" id="UP000289340"/>
    </source>
</evidence>
<dbReference type="EMBL" id="QZWG01000020">
    <property type="protein sequence ID" value="RZB45151.1"/>
    <property type="molecule type" value="Genomic_DNA"/>
</dbReference>
<dbReference type="Gene3D" id="3.30.40.10">
    <property type="entry name" value="Zinc/RING finger domain, C3HC4 (zinc finger)"/>
    <property type="match status" value="1"/>
</dbReference>
<feature type="compositionally biased region" description="Polar residues" evidence="6">
    <location>
        <begin position="1222"/>
        <end position="1231"/>
    </location>
</feature>
<feature type="compositionally biased region" description="Basic and acidic residues" evidence="6">
    <location>
        <begin position="319"/>
        <end position="328"/>
    </location>
</feature>